<dbReference type="InterPro" id="IPR029068">
    <property type="entry name" value="Glyas_Bleomycin-R_OHBP_Dase"/>
</dbReference>
<keyword evidence="2" id="KW-0560">Oxidoreductase</keyword>
<feature type="domain" description="VOC" evidence="1">
    <location>
        <begin position="5"/>
        <end position="131"/>
    </location>
</feature>
<dbReference type="EMBL" id="JBHUMY010000043">
    <property type="protein sequence ID" value="MFD2663472.1"/>
    <property type="molecule type" value="Genomic_DNA"/>
</dbReference>
<accession>A0ABW5R4Q8</accession>
<feature type="domain" description="VOC" evidence="1">
    <location>
        <begin position="156"/>
        <end position="274"/>
    </location>
</feature>
<dbReference type="Gene3D" id="3.10.180.10">
    <property type="entry name" value="2,3-Dihydroxybiphenyl 1,2-Dioxygenase, domain 1"/>
    <property type="match status" value="2"/>
</dbReference>
<name>A0ABW5R4Q8_9BACL</name>
<evidence type="ECO:0000313" key="2">
    <source>
        <dbReference type="EMBL" id="MFD2663472.1"/>
    </source>
</evidence>
<dbReference type="InterPro" id="IPR004360">
    <property type="entry name" value="Glyas_Fos-R_dOase_dom"/>
</dbReference>
<dbReference type="SUPFAM" id="SSF54593">
    <property type="entry name" value="Glyoxalase/Bleomycin resistance protein/Dihydroxybiphenyl dioxygenase"/>
    <property type="match status" value="1"/>
</dbReference>
<dbReference type="PANTHER" id="PTHR36110:SF4">
    <property type="entry name" value="RING-CLEAVING DIOXYGENASE MHQA-RELATED"/>
    <property type="match status" value="1"/>
</dbReference>
<evidence type="ECO:0000313" key="3">
    <source>
        <dbReference type="Proteomes" id="UP001597493"/>
    </source>
</evidence>
<proteinExistence type="predicted"/>
<comment type="caution">
    <text evidence="2">The sequence shown here is derived from an EMBL/GenBank/DDBJ whole genome shotgun (WGS) entry which is preliminary data.</text>
</comment>
<protein>
    <submittedName>
        <fullName evidence="2">Ring-cleaving dioxygenase</fullName>
    </submittedName>
</protein>
<dbReference type="GO" id="GO:0051213">
    <property type="term" value="F:dioxygenase activity"/>
    <property type="evidence" value="ECO:0007669"/>
    <property type="project" value="UniProtKB-KW"/>
</dbReference>
<gene>
    <name evidence="2" type="ORF">ACFSW5_24855</name>
</gene>
<dbReference type="InterPro" id="IPR052537">
    <property type="entry name" value="Extradiol_RC_dioxygenase"/>
</dbReference>
<dbReference type="Proteomes" id="UP001597493">
    <property type="component" value="Unassembled WGS sequence"/>
</dbReference>
<keyword evidence="2" id="KW-0223">Dioxygenase</keyword>
<organism evidence="2 3">
    <name type="scientific">Paenibacillus thailandensis</name>
    <dbReference type="NCBI Taxonomy" id="393250"/>
    <lineage>
        <taxon>Bacteria</taxon>
        <taxon>Bacillati</taxon>
        <taxon>Bacillota</taxon>
        <taxon>Bacilli</taxon>
        <taxon>Bacillales</taxon>
        <taxon>Paenibacillaceae</taxon>
        <taxon>Paenibacillus</taxon>
    </lineage>
</organism>
<sequence length="312" mass="35214">MKIAGHHHLSMLTGNAQRIADFYRATLGLRMVKKSVNQDDPSMYHLFFGDKAGSPGTELTFFELAHAAQTRRGSGAISKISLLVRGKAALDYWNQRFEAMDVDHGEYTTYGGRQALPFEDPDGLPLQLVDLGEGKTPAFWEEWADSPVPAEYRILGIGPVEFAVRKPEETERLLMRLFGFHHAFSNGEERIYQSAEGEAFGEIVIKRSASEKERPGRGSVHHLAVRVSDEEELREWDRRIREQGLHTTGVVDRYYFQSLYFREPNGILVELATDGPGFAADESPDALGERLALPPFLKERRAEIEAKLKPIR</sequence>
<dbReference type="InterPro" id="IPR037523">
    <property type="entry name" value="VOC_core"/>
</dbReference>
<dbReference type="PROSITE" id="PS51819">
    <property type="entry name" value="VOC"/>
    <property type="match status" value="2"/>
</dbReference>
<reference evidence="3" key="1">
    <citation type="journal article" date="2019" name="Int. J. Syst. Evol. Microbiol.">
        <title>The Global Catalogue of Microorganisms (GCM) 10K type strain sequencing project: providing services to taxonomists for standard genome sequencing and annotation.</title>
        <authorList>
            <consortium name="The Broad Institute Genomics Platform"/>
            <consortium name="The Broad Institute Genome Sequencing Center for Infectious Disease"/>
            <person name="Wu L."/>
            <person name="Ma J."/>
        </authorList>
    </citation>
    <scope>NUCLEOTIDE SEQUENCE [LARGE SCALE GENOMIC DNA]</scope>
    <source>
        <strain evidence="3">TISTR 1827</strain>
    </source>
</reference>
<dbReference type="Pfam" id="PF00903">
    <property type="entry name" value="Glyoxalase"/>
    <property type="match status" value="2"/>
</dbReference>
<dbReference type="RefSeq" id="WP_379279563.1">
    <property type="nucleotide sequence ID" value="NZ_JBHUGT010000055.1"/>
</dbReference>
<dbReference type="CDD" id="cd08347">
    <property type="entry name" value="PcpA_C_like"/>
    <property type="match status" value="1"/>
</dbReference>
<evidence type="ECO:0000259" key="1">
    <source>
        <dbReference type="PROSITE" id="PS51819"/>
    </source>
</evidence>
<dbReference type="PANTHER" id="PTHR36110">
    <property type="entry name" value="RING-CLEAVING DIOXYGENASE MHQE-RELATED"/>
    <property type="match status" value="1"/>
</dbReference>
<keyword evidence="3" id="KW-1185">Reference proteome</keyword>